<evidence type="ECO:0000256" key="1">
    <source>
        <dbReference type="ARBA" id="ARBA00004651"/>
    </source>
</evidence>
<feature type="transmembrane region" description="Helical" evidence="6">
    <location>
        <begin position="98"/>
        <end position="118"/>
    </location>
</feature>
<feature type="transmembrane region" description="Helical" evidence="6">
    <location>
        <begin position="374"/>
        <end position="391"/>
    </location>
</feature>
<reference evidence="7" key="2">
    <citation type="journal article" date="2021" name="Sci. Rep.">
        <title>The distribution of antibiotic resistance genes in chicken gut microbiota commensals.</title>
        <authorList>
            <person name="Juricova H."/>
            <person name="Matiasovicova J."/>
            <person name="Kubasova T."/>
            <person name="Cejkova D."/>
            <person name="Rychlik I."/>
        </authorList>
    </citation>
    <scope>NUCLEOTIDE SEQUENCE</scope>
    <source>
        <strain evidence="7">An824</strain>
    </source>
</reference>
<feature type="transmembrane region" description="Helical" evidence="6">
    <location>
        <begin position="456"/>
        <end position="478"/>
    </location>
</feature>
<keyword evidence="5 6" id="KW-0472">Membrane</keyword>
<feature type="transmembrane region" description="Helical" evidence="6">
    <location>
        <begin position="164"/>
        <end position="183"/>
    </location>
</feature>
<feature type="transmembrane region" description="Helical" evidence="6">
    <location>
        <begin position="433"/>
        <end position="450"/>
    </location>
</feature>
<dbReference type="InterPro" id="IPR050833">
    <property type="entry name" value="Poly_Biosynth_Transport"/>
</dbReference>
<dbReference type="Proteomes" id="UP000706891">
    <property type="component" value="Unassembled WGS sequence"/>
</dbReference>
<dbReference type="PANTHER" id="PTHR30250:SF11">
    <property type="entry name" value="O-ANTIGEN TRANSPORTER-RELATED"/>
    <property type="match status" value="1"/>
</dbReference>
<feature type="transmembrane region" description="Helical" evidence="6">
    <location>
        <begin position="225"/>
        <end position="244"/>
    </location>
</feature>
<feature type="transmembrane region" description="Helical" evidence="6">
    <location>
        <begin position="264"/>
        <end position="283"/>
    </location>
</feature>
<evidence type="ECO:0000256" key="5">
    <source>
        <dbReference type="ARBA" id="ARBA00023136"/>
    </source>
</evidence>
<dbReference type="Pfam" id="PF13440">
    <property type="entry name" value="Polysacc_synt_3"/>
    <property type="match status" value="1"/>
</dbReference>
<organism evidence="7 8">
    <name type="scientific">Marseilla massiliensis</name>
    <dbReference type="NCBI Taxonomy" id="1841864"/>
    <lineage>
        <taxon>Bacteria</taxon>
        <taxon>Pseudomonadati</taxon>
        <taxon>Bacteroidota</taxon>
        <taxon>Bacteroidia</taxon>
        <taxon>Bacteroidales</taxon>
        <taxon>Prevotellaceae</taxon>
        <taxon>Marseilla</taxon>
    </lineage>
</organism>
<sequence length="495" mass="52961">MNDNEKDGNSYGHVLKYTGIFGGVQGLNILMGLVRNKLVAVILGPAGMGLVSLFNTAANFVSQATNLGLSFSAIRNLSELFDSGDQERIVRFVKTVRAWSLVASLLGILVCLVASPLLNRYMFDGESHTLEIMALAPVVAMTTFAGGETAILKGARRLRELARIQVVMVAALLVISVPLYYLFGVGGIIPVLLLTALANLVFTMRCSCCLYPLRLRGASGLLGEGMGMVRLGVAFVMSGIFGSGAEMVVRSFLNTAADLGTVGLYNAGYMLTVTYAGMVFSAMETDYFPRLAAVNHDTAAVNLAVNRQIEVSLLIIAPMLAFMLLALPVLIPLLFSGKFAPVVGMAQVAVLAMYARAMMLPVAYVTLAKGHSRAYLVIEGVSAVVLTLLVITCFDRWGLWGTGLAVTLSNVVDLLIILVYARMRYRYVPSRQVVAAASVLLPLGLLAYFSTCCGAVWLRVGGGLLAAAASLVVSLAVLSRKTSLKQKLKNRLRRK</sequence>
<keyword evidence="8" id="KW-1185">Reference proteome</keyword>
<feature type="transmembrane region" description="Helical" evidence="6">
    <location>
        <begin position="313"/>
        <end position="335"/>
    </location>
</feature>
<evidence type="ECO:0000256" key="6">
    <source>
        <dbReference type="SAM" id="Phobius"/>
    </source>
</evidence>
<evidence type="ECO:0000313" key="8">
    <source>
        <dbReference type="Proteomes" id="UP000706891"/>
    </source>
</evidence>
<dbReference type="GO" id="GO:0005886">
    <property type="term" value="C:plasma membrane"/>
    <property type="evidence" value="ECO:0007669"/>
    <property type="project" value="UniProtKB-SubCell"/>
</dbReference>
<evidence type="ECO:0000256" key="3">
    <source>
        <dbReference type="ARBA" id="ARBA00022692"/>
    </source>
</evidence>
<feature type="transmembrane region" description="Helical" evidence="6">
    <location>
        <begin position="189"/>
        <end position="213"/>
    </location>
</feature>
<comment type="subcellular location">
    <subcellularLocation>
        <location evidence="1">Cell membrane</location>
        <topology evidence="1">Multi-pass membrane protein</topology>
    </subcellularLocation>
</comment>
<name>A0A938WUS5_9BACT</name>
<accession>A0A938WUS5</accession>
<dbReference type="AlphaFoldDB" id="A0A938WUS5"/>
<keyword evidence="2" id="KW-1003">Cell membrane</keyword>
<proteinExistence type="predicted"/>
<gene>
    <name evidence="7" type="ORF">H6A34_11695</name>
</gene>
<evidence type="ECO:0000256" key="2">
    <source>
        <dbReference type="ARBA" id="ARBA00022475"/>
    </source>
</evidence>
<feature type="transmembrane region" description="Helical" evidence="6">
    <location>
        <begin position="347"/>
        <end position="367"/>
    </location>
</feature>
<keyword evidence="3 6" id="KW-0812">Transmembrane</keyword>
<protein>
    <submittedName>
        <fullName evidence="7">Oligosaccharide flippase family protein</fullName>
    </submittedName>
</protein>
<keyword evidence="4 6" id="KW-1133">Transmembrane helix</keyword>
<comment type="caution">
    <text evidence="7">The sequence shown here is derived from an EMBL/GenBank/DDBJ whole genome shotgun (WGS) entry which is preliminary data.</text>
</comment>
<feature type="transmembrane region" description="Helical" evidence="6">
    <location>
        <begin position="38"/>
        <end position="61"/>
    </location>
</feature>
<dbReference type="EMBL" id="JACJJG010000091">
    <property type="protein sequence ID" value="MBM6674534.1"/>
    <property type="molecule type" value="Genomic_DNA"/>
</dbReference>
<reference evidence="7" key="1">
    <citation type="submission" date="2020-08" db="EMBL/GenBank/DDBJ databases">
        <authorList>
            <person name="Cejkova D."/>
            <person name="Kubasova T."/>
            <person name="Jahodarova E."/>
            <person name="Rychlik I."/>
        </authorList>
    </citation>
    <scope>NUCLEOTIDE SEQUENCE</scope>
    <source>
        <strain evidence="7">An824</strain>
    </source>
</reference>
<feature type="transmembrane region" description="Helical" evidence="6">
    <location>
        <begin position="397"/>
        <end position="421"/>
    </location>
</feature>
<dbReference type="PANTHER" id="PTHR30250">
    <property type="entry name" value="PST FAMILY PREDICTED COLANIC ACID TRANSPORTER"/>
    <property type="match status" value="1"/>
</dbReference>
<feature type="transmembrane region" description="Helical" evidence="6">
    <location>
        <begin position="130"/>
        <end position="152"/>
    </location>
</feature>
<evidence type="ECO:0000256" key="4">
    <source>
        <dbReference type="ARBA" id="ARBA00022989"/>
    </source>
</evidence>
<evidence type="ECO:0000313" key="7">
    <source>
        <dbReference type="EMBL" id="MBM6674534.1"/>
    </source>
</evidence>